<evidence type="ECO:0000256" key="7">
    <source>
        <dbReference type="ARBA" id="ARBA00022840"/>
    </source>
</evidence>
<dbReference type="InterPro" id="IPR018022">
    <property type="entry name" value="IPT"/>
</dbReference>
<dbReference type="SUPFAM" id="SSF52540">
    <property type="entry name" value="P-loop containing nucleoside triphosphate hydrolases"/>
    <property type="match status" value="1"/>
</dbReference>
<keyword evidence="4 10" id="KW-0808">Transferase</keyword>
<evidence type="ECO:0000256" key="9">
    <source>
        <dbReference type="ARBA" id="ARBA00049563"/>
    </source>
</evidence>
<evidence type="ECO:0000313" key="16">
    <source>
        <dbReference type="Proteomes" id="UP000027986"/>
    </source>
</evidence>
<evidence type="ECO:0000256" key="1">
    <source>
        <dbReference type="ARBA" id="ARBA00001946"/>
    </source>
</evidence>
<feature type="binding site" evidence="10">
    <location>
        <begin position="15"/>
        <end position="22"/>
    </location>
    <ligand>
        <name>ATP</name>
        <dbReference type="ChEBI" id="CHEBI:30616"/>
    </ligand>
</feature>
<keyword evidence="6 10" id="KW-0547">Nucleotide-binding</keyword>
<evidence type="ECO:0000256" key="5">
    <source>
        <dbReference type="ARBA" id="ARBA00022694"/>
    </source>
</evidence>
<evidence type="ECO:0000256" key="12">
    <source>
        <dbReference type="RuleBase" id="RU003784"/>
    </source>
</evidence>
<keyword evidence="16" id="KW-1185">Reference proteome</keyword>
<dbReference type="AlphaFoldDB" id="A0A075JFF4"/>
<evidence type="ECO:0000256" key="13">
    <source>
        <dbReference type="RuleBase" id="RU003785"/>
    </source>
</evidence>
<dbReference type="Gene3D" id="1.10.20.140">
    <property type="match status" value="1"/>
</dbReference>
<keyword evidence="14" id="KW-0175">Coiled coil</keyword>
<sequence>MNGTPAPLEVVALVGPTATGKSDLSLDLAERLGGEIVNADASQFYRGMDVGTAKLAPHERRGIPHHQIDTLDILDEATIARFQEGARADIAAILARGRRPIVVGGSGLYVRAALDVLDIPPTDPLVRAHFEQRAVAEGSGVLHRELAGKDPQAARDILASNVRRVVRALEVIEITGRPFSASAPSKTFLRPTIVLGLQAHPDVLVARIERRVDLMWAAGMLDEVRALDARGLRQGRTASRAIGYSQALRQLDGDLEEAAAKAETAIATRQFARRQRAWFRPDPRPVWLPFDAPDLLDRALAEIVAYAPERHGAVAKPDADAV</sequence>
<keyword evidence="5 10" id="KW-0819">tRNA processing</keyword>
<evidence type="ECO:0000256" key="6">
    <source>
        <dbReference type="ARBA" id="ARBA00022741"/>
    </source>
</evidence>
<dbReference type="HOGENOM" id="CLU_032616_0_1_11"/>
<dbReference type="GO" id="GO:0005524">
    <property type="term" value="F:ATP binding"/>
    <property type="evidence" value="ECO:0007669"/>
    <property type="project" value="UniProtKB-UniRule"/>
</dbReference>
<feature type="coiled-coil region" evidence="14">
    <location>
        <begin position="248"/>
        <end position="275"/>
    </location>
</feature>
<dbReference type="Proteomes" id="UP000027986">
    <property type="component" value="Chromosome"/>
</dbReference>
<reference evidence="15 16" key="1">
    <citation type="submission" date="2014-07" db="EMBL/GenBank/DDBJ databases">
        <title>Genome Sequencing of Dermacoccus nishinomiyaensis.</title>
        <authorList>
            <person name="Hong K.W."/>
            <person name="Chan K.G."/>
        </authorList>
    </citation>
    <scope>NUCLEOTIDE SEQUENCE [LARGE SCALE GENOMIC DNA]</scope>
    <source>
        <strain evidence="15 16">M25</strain>
    </source>
</reference>
<dbReference type="FunFam" id="1.10.20.140:FF:000001">
    <property type="entry name" value="tRNA dimethylallyltransferase"/>
    <property type="match status" value="1"/>
</dbReference>
<evidence type="ECO:0000256" key="4">
    <source>
        <dbReference type="ARBA" id="ARBA00022679"/>
    </source>
</evidence>
<dbReference type="InterPro" id="IPR039657">
    <property type="entry name" value="Dimethylallyltransferase"/>
</dbReference>
<evidence type="ECO:0000256" key="3">
    <source>
        <dbReference type="ARBA" id="ARBA00005842"/>
    </source>
</evidence>
<proteinExistence type="inferred from homology"/>
<dbReference type="eggNOG" id="COG0324">
    <property type="taxonomic scope" value="Bacteria"/>
</dbReference>
<dbReference type="GO" id="GO:0006400">
    <property type="term" value="P:tRNA modification"/>
    <property type="evidence" value="ECO:0007669"/>
    <property type="project" value="TreeGrafter"/>
</dbReference>
<comment type="subunit">
    <text evidence="10">Monomer.</text>
</comment>
<dbReference type="OrthoDB" id="9776390at2"/>
<accession>A0A075JFF4</accession>
<dbReference type="HAMAP" id="MF_00185">
    <property type="entry name" value="IPP_trans"/>
    <property type="match status" value="1"/>
</dbReference>
<comment type="similarity">
    <text evidence="3 10 13">Belongs to the IPP transferase family.</text>
</comment>
<name>A0A075JFF4_9MICO</name>
<evidence type="ECO:0000256" key="14">
    <source>
        <dbReference type="SAM" id="Coils"/>
    </source>
</evidence>
<evidence type="ECO:0000256" key="2">
    <source>
        <dbReference type="ARBA" id="ARBA00003213"/>
    </source>
</evidence>
<dbReference type="PANTHER" id="PTHR11088">
    <property type="entry name" value="TRNA DIMETHYLALLYLTRANSFERASE"/>
    <property type="match status" value="1"/>
</dbReference>
<dbReference type="NCBIfam" id="TIGR00174">
    <property type="entry name" value="miaA"/>
    <property type="match status" value="1"/>
</dbReference>
<dbReference type="InterPro" id="IPR027417">
    <property type="entry name" value="P-loop_NTPase"/>
</dbReference>
<feature type="site" description="Interaction with substrate tRNA" evidence="10">
    <location>
        <position position="127"/>
    </location>
</feature>
<keyword evidence="7 10" id="KW-0067">ATP-binding</keyword>
<comment type="caution">
    <text evidence="10">Lacks conserved residue(s) required for the propagation of feature annotation.</text>
</comment>
<protein>
    <recommendedName>
        <fullName evidence="10">tRNA dimethylallyltransferase</fullName>
        <ecNumber evidence="10">2.5.1.75</ecNumber>
    </recommendedName>
    <alternativeName>
        <fullName evidence="10">Dimethylallyl diphosphate:tRNA dimethylallyltransferase</fullName>
        <shortName evidence="10">DMAPP:tRNA dimethylallyltransferase</shortName>
        <shortName evidence="10">DMATase</shortName>
    </alternativeName>
    <alternativeName>
        <fullName evidence="10">Isopentenyl-diphosphate:tRNA isopentenyltransferase</fullName>
        <shortName evidence="10">IPP transferase</shortName>
        <shortName evidence="10">IPPT</shortName>
        <shortName evidence="10">IPTase</shortName>
    </alternativeName>
</protein>
<dbReference type="PANTHER" id="PTHR11088:SF60">
    <property type="entry name" value="TRNA DIMETHYLALLYLTRANSFERASE"/>
    <property type="match status" value="1"/>
</dbReference>
<dbReference type="GO" id="GO:0052381">
    <property type="term" value="F:tRNA dimethylallyltransferase activity"/>
    <property type="evidence" value="ECO:0007669"/>
    <property type="project" value="UniProtKB-UniRule"/>
</dbReference>
<evidence type="ECO:0000256" key="8">
    <source>
        <dbReference type="ARBA" id="ARBA00022842"/>
    </source>
</evidence>
<dbReference type="EMBL" id="CP008889">
    <property type="protein sequence ID" value="AIF40520.1"/>
    <property type="molecule type" value="Genomic_DNA"/>
</dbReference>
<dbReference type="KEGG" id="dni:HX89_05725"/>
<dbReference type="EC" id="2.5.1.75" evidence="10"/>
<comment type="catalytic activity">
    <reaction evidence="9 10 11">
        <text>adenosine(37) in tRNA + dimethylallyl diphosphate = N(6)-dimethylallyladenosine(37) in tRNA + diphosphate</text>
        <dbReference type="Rhea" id="RHEA:26482"/>
        <dbReference type="Rhea" id="RHEA-COMP:10162"/>
        <dbReference type="Rhea" id="RHEA-COMP:10375"/>
        <dbReference type="ChEBI" id="CHEBI:33019"/>
        <dbReference type="ChEBI" id="CHEBI:57623"/>
        <dbReference type="ChEBI" id="CHEBI:74411"/>
        <dbReference type="ChEBI" id="CHEBI:74415"/>
        <dbReference type="EC" id="2.5.1.75"/>
    </reaction>
</comment>
<evidence type="ECO:0000256" key="10">
    <source>
        <dbReference type="HAMAP-Rule" id="MF_00185"/>
    </source>
</evidence>
<keyword evidence="8 10" id="KW-0460">Magnesium</keyword>
<comment type="cofactor">
    <cofactor evidence="1 10">
        <name>Mg(2+)</name>
        <dbReference type="ChEBI" id="CHEBI:18420"/>
    </cofactor>
</comment>
<organism evidence="15 16">
    <name type="scientific">Dermacoccus nishinomiyaensis</name>
    <dbReference type="NCBI Taxonomy" id="1274"/>
    <lineage>
        <taxon>Bacteria</taxon>
        <taxon>Bacillati</taxon>
        <taxon>Actinomycetota</taxon>
        <taxon>Actinomycetes</taxon>
        <taxon>Micrococcales</taxon>
        <taxon>Dermacoccaceae</taxon>
        <taxon>Dermacoccus</taxon>
    </lineage>
</organism>
<feature type="binding site" evidence="10">
    <location>
        <begin position="17"/>
        <end position="22"/>
    </location>
    <ligand>
        <name>substrate</name>
    </ligand>
</feature>
<comment type="function">
    <text evidence="2 10 12">Catalyzes the transfer of a dimethylallyl group onto the adenine at position 37 in tRNAs that read codons beginning with uridine, leading to the formation of N6-(dimethylallyl)adenosine (i(6)A).</text>
</comment>
<evidence type="ECO:0000256" key="11">
    <source>
        <dbReference type="RuleBase" id="RU003783"/>
    </source>
</evidence>
<dbReference type="Gene3D" id="3.40.50.300">
    <property type="entry name" value="P-loop containing nucleotide triphosphate hydrolases"/>
    <property type="match status" value="1"/>
</dbReference>
<dbReference type="Pfam" id="PF01715">
    <property type="entry name" value="IPPT"/>
    <property type="match status" value="1"/>
</dbReference>
<evidence type="ECO:0000313" key="15">
    <source>
        <dbReference type="EMBL" id="AIF40520.1"/>
    </source>
</evidence>
<gene>
    <name evidence="10" type="primary">miaA</name>
    <name evidence="15" type="ORF">HX89_05725</name>
</gene>
<feature type="site" description="Interaction with substrate tRNA" evidence="10">
    <location>
        <position position="106"/>
    </location>
</feature>